<name>A0A445MXB2_9BACT</name>
<reference evidence="1" key="1">
    <citation type="submission" date="2018-01" db="EMBL/GenBank/DDBJ databases">
        <authorList>
            <person name="Regsiter A."/>
            <person name="William W."/>
        </authorList>
    </citation>
    <scope>NUCLEOTIDE SEQUENCE</scope>
    <source>
        <strain evidence="1">TRIP AH-1</strain>
    </source>
</reference>
<accession>A0A445MXB2</accession>
<evidence type="ECO:0000313" key="1">
    <source>
        <dbReference type="EMBL" id="SPD74105.1"/>
    </source>
</evidence>
<organism evidence="1">
    <name type="scientific">uncultured Desulfobacterium sp</name>
    <dbReference type="NCBI Taxonomy" id="201089"/>
    <lineage>
        <taxon>Bacteria</taxon>
        <taxon>Pseudomonadati</taxon>
        <taxon>Thermodesulfobacteriota</taxon>
        <taxon>Desulfobacteria</taxon>
        <taxon>Desulfobacterales</taxon>
        <taxon>Desulfobacteriaceae</taxon>
        <taxon>Desulfobacterium</taxon>
        <taxon>environmental samples</taxon>
    </lineage>
</organism>
<dbReference type="AlphaFoldDB" id="A0A445MXB2"/>
<dbReference type="EMBL" id="OJIN01000117">
    <property type="protein sequence ID" value="SPD74105.1"/>
    <property type="molecule type" value="Genomic_DNA"/>
</dbReference>
<protein>
    <submittedName>
        <fullName evidence="1">Uncharacterized protein</fullName>
    </submittedName>
</protein>
<gene>
    <name evidence="1" type="ORF">PITCH_A2030249</name>
</gene>
<proteinExistence type="predicted"/>
<sequence>MRRLWNNSSLPAANREMIVVQNAMKHSKTTNEILNYKVGGFKDGSGI</sequence>